<accession>A0ABP8MD39</accession>
<evidence type="ECO:0000313" key="3">
    <source>
        <dbReference type="Proteomes" id="UP001501175"/>
    </source>
</evidence>
<evidence type="ECO:0008006" key="4">
    <source>
        <dbReference type="Google" id="ProtNLM"/>
    </source>
</evidence>
<keyword evidence="1" id="KW-0732">Signal</keyword>
<protein>
    <recommendedName>
        <fullName evidence="4">Gliding motility-associated C-terminal domain-containing protein</fullName>
    </recommendedName>
</protein>
<feature type="chain" id="PRO_5045827222" description="Gliding motility-associated C-terminal domain-containing protein" evidence="1">
    <location>
        <begin position="19"/>
        <end position="578"/>
    </location>
</feature>
<sequence length="578" mass="64057">MPKLFTLIWLLLLPATLAYGQATCGNIGFENGSLSGWVLTNGQVADVGVQTFFQSEATGIFENGHLLTQTSDGNDPKITGEPIPMVPPGSNYAIRIGNVTRGSRFDRIKTSFVVTADNTLFQYQFAVILQNPNHQLHQQPGFSIKVSSQSGTIASCSFYEVKATGIITGFQAQGDMRYRNWTTGAVDLRNYIGQTVTVEVTANGCTERRHFGYAYFDAQCLKSEIKQDLFCPAYDQNMRLRAPEGFASYVWSNGATTPTISIKPKQGDRYWVKVKPFSSLNESCEYQLDHVINFDVPGEPPHQTVSICEGDGYTIGDSTYRKAGTYLSRIKRGPSVCDSLVRTTLTVKPLPRSAHNKTICEGESYTVGTAVYRATGTYDTRLSRTSPLCDSIVTVRLTVRKVDLILTEDQYVRPGDSIQLKAVALPTGTYQYNWLSPQGLSCPTCPVTWAKPDETTRYTLTATDTELNCQHTASVLIKVGICMVFTPNAFSPNDDGVNDVFYIIGSPCIRQIKDFVIYDRWGEVVFRRQNFPASEPGYGWNGTYLGLQSGAGSYPFRLEAEYENGRISRHQGSVLLIR</sequence>
<proteinExistence type="predicted"/>
<evidence type="ECO:0000256" key="1">
    <source>
        <dbReference type="SAM" id="SignalP"/>
    </source>
</evidence>
<keyword evidence="3" id="KW-1185">Reference proteome</keyword>
<dbReference type="NCBIfam" id="TIGR04131">
    <property type="entry name" value="Bac_Flav_CTERM"/>
    <property type="match status" value="1"/>
</dbReference>
<comment type="caution">
    <text evidence="2">The sequence shown here is derived from an EMBL/GenBank/DDBJ whole genome shotgun (WGS) entry which is preliminary data.</text>
</comment>
<dbReference type="Proteomes" id="UP001501175">
    <property type="component" value="Unassembled WGS sequence"/>
</dbReference>
<evidence type="ECO:0000313" key="2">
    <source>
        <dbReference type="EMBL" id="GAA4447532.1"/>
    </source>
</evidence>
<dbReference type="Pfam" id="PF13585">
    <property type="entry name" value="CHU_C"/>
    <property type="match status" value="1"/>
</dbReference>
<dbReference type="EMBL" id="BAABHD010000005">
    <property type="protein sequence ID" value="GAA4447532.1"/>
    <property type="molecule type" value="Genomic_DNA"/>
</dbReference>
<dbReference type="RefSeq" id="WP_345240065.1">
    <property type="nucleotide sequence ID" value="NZ_BAABHD010000005.1"/>
</dbReference>
<gene>
    <name evidence="2" type="ORF">GCM10023189_03980</name>
</gene>
<organism evidence="2 3">
    <name type="scientific">Nibrella saemangeumensis</name>
    <dbReference type="NCBI Taxonomy" id="1084526"/>
    <lineage>
        <taxon>Bacteria</taxon>
        <taxon>Pseudomonadati</taxon>
        <taxon>Bacteroidota</taxon>
        <taxon>Cytophagia</taxon>
        <taxon>Cytophagales</taxon>
        <taxon>Spirosomataceae</taxon>
        <taxon>Nibrella</taxon>
    </lineage>
</organism>
<name>A0ABP8MD39_9BACT</name>
<feature type="signal peptide" evidence="1">
    <location>
        <begin position="1"/>
        <end position="18"/>
    </location>
</feature>
<dbReference type="InterPro" id="IPR026341">
    <property type="entry name" value="T9SS_type_B"/>
</dbReference>
<reference evidence="3" key="1">
    <citation type="journal article" date="2019" name="Int. J. Syst. Evol. Microbiol.">
        <title>The Global Catalogue of Microorganisms (GCM) 10K type strain sequencing project: providing services to taxonomists for standard genome sequencing and annotation.</title>
        <authorList>
            <consortium name="The Broad Institute Genomics Platform"/>
            <consortium name="The Broad Institute Genome Sequencing Center for Infectious Disease"/>
            <person name="Wu L."/>
            <person name="Ma J."/>
        </authorList>
    </citation>
    <scope>NUCLEOTIDE SEQUENCE [LARGE SCALE GENOMIC DNA]</scope>
    <source>
        <strain evidence="3">JCM 17927</strain>
    </source>
</reference>